<feature type="non-terminal residue" evidence="1">
    <location>
        <position position="46"/>
    </location>
</feature>
<keyword evidence="2" id="KW-1185">Reference proteome</keyword>
<reference evidence="1" key="1">
    <citation type="submission" date="2021-06" db="EMBL/GenBank/DDBJ databases">
        <authorList>
            <person name="Kallberg Y."/>
            <person name="Tangrot J."/>
            <person name="Rosling A."/>
        </authorList>
    </citation>
    <scope>NUCLEOTIDE SEQUENCE</scope>
    <source>
        <strain evidence="1">IN212</strain>
    </source>
</reference>
<gene>
    <name evidence="1" type="ORF">RFULGI_LOCUS12617</name>
</gene>
<evidence type="ECO:0000313" key="1">
    <source>
        <dbReference type="EMBL" id="CAG8737710.1"/>
    </source>
</evidence>
<protein>
    <submittedName>
        <fullName evidence="1">10679_t:CDS:1</fullName>
    </submittedName>
</protein>
<comment type="caution">
    <text evidence="1">The sequence shown here is derived from an EMBL/GenBank/DDBJ whole genome shotgun (WGS) entry which is preliminary data.</text>
</comment>
<dbReference type="AlphaFoldDB" id="A0A9N9IHU6"/>
<organism evidence="1 2">
    <name type="scientific">Racocetra fulgida</name>
    <dbReference type="NCBI Taxonomy" id="60492"/>
    <lineage>
        <taxon>Eukaryota</taxon>
        <taxon>Fungi</taxon>
        <taxon>Fungi incertae sedis</taxon>
        <taxon>Mucoromycota</taxon>
        <taxon>Glomeromycotina</taxon>
        <taxon>Glomeromycetes</taxon>
        <taxon>Diversisporales</taxon>
        <taxon>Gigasporaceae</taxon>
        <taxon>Racocetra</taxon>
    </lineage>
</organism>
<evidence type="ECO:0000313" key="2">
    <source>
        <dbReference type="Proteomes" id="UP000789396"/>
    </source>
</evidence>
<proteinExistence type="predicted"/>
<dbReference type="EMBL" id="CAJVPZ010030801">
    <property type="protein sequence ID" value="CAG8737710.1"/>
    <property type="molecule type" value="Genomic_DNA"/>
</dbReference>
<sequence length="46" mass="5630">MSIQYISPETFKKMDKNNPFKKMFIEQQERDKEIKQKINKITKNIP</sequence>
<dbReference type="Proteomes" id="UP000789396">
    <property type="component" value="Unassembled WGS sequence"/>
</dbReference>
<accession>A0A9N9IHU6</accession>
<name>A0A9N9IHU6_9GLOM</name>